<dbReference type="AlphaFoldDB" id="A0A2T3MF54"/>
<evidence type="ECO:0000313" key="1">
    <source>
        <dbReference type="EMBL" id="PSV92430.1"/>
    </source>
</evidence>
<dbReference type="Proteomes" id="UP000241954">
    <property type="component" value="Unassembled WGS sequence"/>
</dbReference>
<organism evidence="1 2">
    <name type="scientific">Photobacterium iliopiscarium</name>
    <dbReference type="NCBI Taxonomy" id="56192"/>
    <lineage>
        <taxon>Bacteria</taxon>
        <taxon>Pseudomonadati</taxon>
        <taxon>Pseudomonadota</taxon>
        <taxon>Gammaproteobacteria</taxon>
        <taxon>Vibrionales</taxon>
        <taxon>Vibrionaceae</taxon>
        <taxon>Photobacterium</taxon>
    </lineage>
</organism>
<dbReference type="EMBL" id="PYLW01000023">
    <property type="protein sequence ID" value="PSV92430.1"/>
    <property type="molecule type" value="Genomic_DNA"/>
</dbReference>
<reference evidence="1 2" key="1">
    <citation type="submission" date="2018-01" db="EMBL/GenBank/DDBJ databases">
        <title>Whole genome sequencing of Histamine producing bacteria.</title>
        <authorList>
            <person name="Butler K."/>
        </authorList>
    </citation>
    <scope>NUCLEOTIDE SEQUENCE [LARGE SCALE GENOMIC DNA]</scope>
    <source>
        <strain evidence="1 2">NCIMB 13481</strain>
    </source>
</reference>
<accession>A0A2T3MF54</accession>
<proteinExistence type="predicted"/>
<sequence length="75" mass="8991">MDYQNILDSMPDEFSEDMLVRELSNYGFYRSNLTEIKKQASRQYGKLAFNAWDKRRQSIPAPVRKTLNSNRQKWD</sequence>
<gene>
    <name evidence="1" type="ORF">C9I88_16405</name>
</gene>
<protein>
    <submittedName>
        <fullName evidence="1">Uncharacterized protein</fullName>
    </submittedName>
</protein>
<evidence type="ECO:0000313" key="2">
    <source>
        <dbReference type="Proteomes" id="UP000241954"/>
    </source>
</evidence>
<comment type="caution">
    <text evidence="1">The sequence shown here is derived from an EMBL/GenBank/DDBJ whole genome shotgun (WGS) entry which is preliminary data.</text>
</comment>
<name>A0A2T3MF54_9GAMM</name>
<dbReference type="RefSeq" id="WP_107237827.1">
    <property type="nucleotide sequence ID" value="NZ_PYLW01000023.1"/>
</dbReference>